<dbReference type="EC" id="4.2.99.18" evidence="4"/>
<dbReference type="GO" id="GO:0008270">
    <property type="term" value="F:zinc ion binding"/>
    <property type="evidence" value="ECO:0007669"/>
    <property type="project" value="TreeGrafter"/>
</dbReference>
<keyword evidence="15" id="KW-0234">DNA repair</keyword>
<dbReference type="InterPro" id="IPR010994">
    <property type="entry name" value="RuvA_2-like"/>
</dbReference>
<dbReference type="Gene3D" id="3.30.460.10">
    <property type="entry name" value="Beta Polymerase, domain 2"/>
    <property type="match status" value="1"/>
</dbReference>
<evidence type="ECO:0000256" key="15">
    <source>
        <dbReference type="ARBA" id="ARBA00023204"/>
    </source>
</evidence>
<dbReference type="SUPFAM" id="SSF89550">
    <property type="entry name" value="PHP domain-like"/>
    <property type="match status" value="1"/>
</dbReference>
<comment type="catalytic activity">
    <reaction evidence="18">
        <text>2'-deoxyribonucleotide-(2'-deoxyribose 5'-phosphate)-2'-deoxyribonucleotide-DNA = a 3'-end 2'-deoxyribonucleotide-(2,3-dehydro-2,3-deoxyribose 5'-phosphate)-DNA + a 5'-end 5'-phospho-2'-deoxyribonucleoside-DNA + H(+)</text>
        <dbReference type="Rhea" id="RHEA:66592"/>
        <dbReference type="Rhea" id="RHEA-COMP:13180"/>
        <dbReference type="Rhea" id="RHEA-COMP:16897"/>
        <dbReference type="Rhea" id="RHEA-COMP:17067"/>
        <dbReference type="ChEBI" id="CHEBI:15378"/>
        <dbReference type="ChEBI" id="CHEBI:136412"/>
        <dbReference type="ChEBI" id="CHEBI:157695"/>
        <dbReference type="ChEBI" id="CHEBI:167181"/>
        <dbReference type="EC" id="4.2.99.18"/>
    </reaction>
</comment>
<dbReference type="Pfam" id="PF14716">
    <property type="entry name" value="HHH_8"/>
    <property type="match status" value="1"/>
</dbReference>
<evidence type="ECO:0000256" key="3">
    <source>
        <dbReference type="ARBA" id="ARBA00012417"/>
    </source>
</evidence>
<dbReference type="RefSeq" id="WP_013553908.1">
    <property type="nucleotide sequence ID" value="NC_014935.1"/>
</dbReference>
<comment type="cofactor">
    <cofactor evidence="1">
        <name>Mg(2+)</name>
        <dbReference type="ChEBI" id="CHEBI:18420"/>
    </cofactor>
</comment>
<dbReference type="InterPro" id="IPR037160">
    <property type="entry name" value="DNA_Pol_thumb_sf"/>
</dbReference>
<dbReference type="InterPro" id="IPR010996">
    <property type="entry name" value="HHH_MUS81"/>
</dbReference>
<evidence type="ECO:0000256" key="17">
    <source>
        <dbReference type="ARBA" id="ARBA00035726"/>
    </source>
</evidence>
<dbReference type="InterPro" id="IPR004013">
    <property type="entry name" value="PHP_dom"/>
</dbReference>
<dbReference type="InterPro" id="IPR002008">
    <property type="entry name" value="DNA_pol_X_beta-like"/>
</dbReference>
<evidence type="ECO:0000313" key="25">
    <source>
        <dbReference type="Proteomes" id="UP000008633"/>
    </source>
</evidence>
<evidence type="ECO:0000313" key="24">
    <source>
        <dbReference type="EMBL" id="ADV46214.1"/>
    </source>
</evidence>
<dbReference type="PANTHER" id="PTHR36928">
    <property type="entry name" value="PHOSPHATASE YCDX-RELATED"/>
    <property type="match status" value="1"/>
</dbReference>
<evidence type="ECO:0000256" key="4">
    <source>
        <dbReference type="ARBA" id="ARBA00012720"/>
    </source>
</evidence>
<evidence type="ECO:0000256" key="20">
    <source>
        <dbReference type="ARBA" id="ARBA00045548"/>
    </source>
</evidence>
<dbReference type="GO" id="GO:0006281">
    <property type="term" value="P:DNA repair"/>
    <property type="evidence" value="ECO:0007669"/>
    <property type="project" value="UniProtKB-KW"/>
</dbReference>
<evidence type="ECO:0000256" key="8">
    <source>
        <dbReference type="ARBA" id="ARBA00022679"/>
    </source>
</evidence>
<dbReference type="GO" id="GO:0003677">
    <property type="term" value="F:DNA binding"/>
    <property type="evidence" value="ECO:0007669"/>
    <property type="project" value="InterPro"/>
</dbReference>
<dbReference type="Gene3D" id="3.30.210.10">
    <property type="entry name" value="DNA polymerase, thumb domain"/>
    <property type="match status" value="1"/>
</dbReference>
<keyword evidence="6" id="KW-0488">Methylation</keyword>
<dbReference type="InterPro" id="IPR002054">
    <property type="entry name" value="DNA-dir_DNA_pol_X"/>
</dbReference>
<dbReference type="InterPro" id="IPR043519">
    <property type="entry name" value="NT_sf"/>
</dbReference>
<evidence type="ECO:0000256" key="13">
    <source>
        <dbReference type="ARBA" id="ARBA00022932"/>
    </source>
</evidence>
<dbReference type="SUPFAM" id="SSF47802">
    <property type="entry name" value="DNA polymerase beta, N-terminal domain-like"/>
    <property type="match status" value="1"/>
</dbReference>
<dbReference type="Pfam" id="PF14791">
    <property type="entry name" value="DNA_pol_B_thumb"/>
    <property type="match status" value="1"/>
</dbReference>
<comment type="function">
    <text evidence="20">Repair polymerase that plays a key role in base-excision repair. During this process, the damaged base is excised by specific DNA glycosylases, the DNA backbone is nicked at the abasic site by an apurinic/apyrimidic (AP) endonuclease, and POLB removes 5'-deoxyribose-phosphate from the preincised AP site acting as a 5'-deoxyribose-phosphate lyase (5'-dRP lyase); through its DNA polymerase activity, it adds one nucleotide to the 3' end of the arising single-nucleotide gap. Conducts 'gap-filling' DNA synthesis in a stepwise distributive fashion rather than in a processive fashion as for other DNA polymerases. It is also able to cleave sugar-phosphate bonds 3' to an intact AP site, acting as an AP lyase.</text>
</comment>
<evidence type="ECO:0000256" key="14">
    <source>
        <dbReference type="ARBA" id="ARBA00023053"/>
    </source>
</evidence>
<dbReference type="Pfam" id="PF02811">
    <property type="entry name" value="PHP"/>
    <property type="match status" value="1"/>
</dbReference>
<evidence type="ECO:0000256" key="16">
    <source>
        <dbReference type="ARBA" id="ARBA00035717"/>
    </source>
</evidence>
<evidence type="ECO:0000256" key="18">
    <source>
        <dbReference type="ARBA" id="ARBA00044632"/>
    </source>
</evidence>
<evidence type="ECO:0000256" key="2">
    <source>
        <dbReference type="ARBA" id="ARBA00004496"/>
    </source>
</evidence>
<evidence type="ECO:0000256" key="19">
    <source>
        <dbReference type="ARBA" id="ARBA00044678"/>
    </source>
</evidence>
<dbReference type="NCBIfam" id="NF006375">
    <property type="entry name" value="PRK08609.1"/>
    <property type="match status" value="1"/>
</dbReference>
<gene>
    <name evidence="24" type="ordered locus">Nitsa_0955</name>
</gene>
<dbReference type="InterPro" id="IPR016195">
    <property type="entry name" value="Pol/histidinol_Pase-like"/>
</dbReference>
<dbReference type="Pfam" id="PF14520">
    <property type="entry name" value="HHH_5"/>
    <property type="match status" value="1"/>
</dbReference>
<evidence type="ECO:0000256" key="10">
    <source>
        <dbReference type="ARBA" id="ARBA00022705"/>
    </source>
</evidence>
<comment type="catalytic activity">
    <reaction evidence="21">
        <text>DNA(n) + a 2'-deoxyribonucleoside 5'-triphosphate = DNA(n+1) + diphosphate</text>
        <dbReference type="Rhea" id="RHEA:22508"/>
        <dbReference type="Rhea" id="RHEA-COMP:17339"/>
        <dbReference type="Rhea" id="RHEA-COMP:17340"/>
        <dbReference type="ChEBI" id="CHEBI:33019"/>
        <dbReference type="ChEBI" id="CHEBI:61560"/>
        <dbReference type="ChEBI" id="CHEBI:173112"/>
        <dbReference type="EC" id="2.7.7.7"/>
    </reaction>
</comment>
<evidence type="ECO:0000256" key="7">
    <source>
        <dbReference type="ARBA" id="ARBA00022634"/>
    </source>
</evidence>
<dbReference type="GO" id="GO:0003887">
    <property type="term" value="F:DNA-directed DNA polymerase activity"/>
    <property type="evidence" value="ECO:0007669"/>
    <property type="project" value="UniProtKB-KW"/>
</dbReference>
<sequence>MGVRQMSNSEIAQFFKELADYLEIKGDNPFRIRAYRNAARTIETSGYDFAKLVEEGYDLSQLPDIGERIAKKIVEIVTTGKLSKLEEVKKEFPPHILDLLKIEGLGPKKVKTLYEKLGIGSLEELKKAAEEHKIRELPGFGEKTEEKILKGVVLYKKEGKRFLFAEAEPYASELYEYLKGFKAIHQLTIAGSFRRRKETVGDLDIVSTSDDPLGAMDHFASYGKIKEIVSKGDTRSTIILENNLQVDFRCVSDLSYGAALHYFTGSKAHNIAVRKMAVEKGWKVNEYGVFNEKMERIAGKTEEEIYRLFGMDYIEPELREDRGELEAAMEGKLPKLVTAKELRGDWHLRTHYGDGEAEPEELAEKALELGYTHLCFADKASYLFCEHGRECPPVSEYLERLDALQKKYPKLRIIKGIEVEIEEDGSLAYDTKELEPFDLVIAAVEEEYELSKEKQTERLLKAISHPQVRILAHPTCRIIAQRNGCSLDIEKVIDTAAKEGVWLEIDARPDRLDLSDVHLKAARDSGAHFVLGSVAAKPEEMENIRYGLNQARRGWLEAKHLVNTLEVSEIDKFLKAKK</sequence>
<organism evidence="24 25">
    <name type="scientific">Nitratifractor salsuginis (strain DSM 16511 / JCM 12458 / E9I37-1)</name>
    <dbReference type="NCBI Taxonomy" id="749222"/>
    <lineage>
        <taxon>Bacteria</taxon>
        <taxon>Pseudomonadati</taxon>
        <taxon>Campylobacterota</taxon>
        <taxon>Epsilonproteobacteria</taxon>
        <taxon>Campylobacterales</taxon>
        <taxon>Sulfurovaceae</taxon>
        <taxon>Nitratifractor</taxon>
    </lineage>
</organism>
<dbReference type="EMBL" id="CP002452">
    <property type="protein sequence ID" value="ADV46214.1"/>
    <property type="molecule type" value="Genomic_DNA"/>
</dbReference>
<name>E6X370_NITSE</name>
<evidence type="ECO:0000259" key="23">
    <source>
        <dbReference type="SMART" id="SM00483"/>
    </source>
</evidence>
<evidence type="ECO:0000256" key="21">
    <source>
        <dbReference type="ARBA" id="ARBA00049244"/>
    </source>
</evidence>
<feature type="domain" description="Helix-hairpin-helix DNA-binding motif class 1" evidence="22">
    <location>
        <begin position="97"/>
        <end position="116"/>
    </location>
</feature>
<evidence type="ECO:0000256" key="6">
    <source>
        <dbReference type="ARBA" id="ARBA00022481"/>
    </source>
</evidence>
<keyword evidence="9" id="KW-0548">Nucleotidyltransferase</keyword>
<keyword evidence="10" id="KW-0235">DNA replication</keyword>
<evidence type="ECO:0000256" key="11">
    <source>
        <dbReference type="ARBA" id="ARBA00022763"/>
    </source>
</evidence>
<dbReference type="InterPro" id="IPR029398">
    <property type="entry name" value="PolB_thumb"/>
</dbReference>
<dbReference type="GO" id="GO:0005829">
    <property type="term" value="C:cytosol"/>
    <property type="evidence" value="ECO:0007669"/>
    <property type="project" value="TreeGrafter"/>
</dbReference>
<dbReference type="AlphaFoldDB" id="E6X370"/>
<evidence type="ECO:0000259" key="22">
    <source>
        <dbReference type="SMART" id="SM00278"/>
    </source>
</evidence>
<dbReference type="CDD" id="cd07436">
    <property type="entry name" value="PHP_PolX"/>
    <property type="match status" value="1"/>
</dbReference>
<dbReference type="eggNOG" id="COG1387">
    <property type="taxonomic scope" value="Bacteria"/>
</dbReference>
<keyword evidence="14" id="KW-0915">Sodium</keyword>
<dbReference type="SUPFAM" id="SSF47781">
    <property type="entry name" value="RuvA domain 2-like"/>
    <property type="match status" value="1"/>
</dbReference>
<dbReference type="EC" id="2.7.7.7" evidence="3"/>
<dbReference type="PRINTS" id="PR00870">
    <property type="entry name" value="DNAPOLXBETA"/>
</dbReference>
<keyword evidence="12" id="KW-0832">Ubl conjugation</keyword>
<dbReference type="Proteomes" id="UP000008633">
    <property type="component" value="Chromosome"/>
</dbReference>
<dbReference type="Gene3D" id="1.10.150.20">
    <property type="entry name" value="5' to 3' exonuclease, C-terminal subdomain"/>
    <property type="match status" value="1"/>
</dbReference>
<dbReference type="GO" id="GO:0140078">
    <property type="term" value="F:class I DNA-(apurinic or apyrimidinic site) endonuclease activity"/>
    <property type="evidence" value="ECO:0007669"/>
    <property type="project" value="UniProtKB-EC"/>
</dbReference>
<keyword evidence="11" id="KW-0227">DNA damage</keyword>
<dbReference type="CDD" id="cd00141">
    <property type="entry name" value="NT_POLXc"/>
    <property type="match status" value="1"/>
</dbReference>
<accession>E6X370</accession>
<dbReference type="SMART" id="SM00278">
    <property type="entry name" value="HhH1"/>
    <property type="match status" value="3"/>
</dbReference>
<keyword evidence="25" id="KW-1185">Reference proteome</keyword>
<feature type="domain" description="Helix-hairpin-helix DNA-binding motif class 1" evidence="22">
    <location>
        <begin position="57"/>
        <end position="76"/>
    </location>
</feature>
<dbReference type="KEGG" id="nsa:Nitsa_0955"/>
<reference evidence="24 25" key="1">
    <citation type="journal article" date="2011" name="Stand. Genomic Sci.">
        <title>Complete genome sequence of Nitratifractor salsuginis type strain (E9I37-1).</title>
        <authorList>
            <person name="Anderson I."/>
            <person name="Sikorski J."/>
            <person name="Zeytun A."/>
            <person name="Nolan M."/>
            <person name="Lapidus A."/>
            <person name="Lucas S."/>
            <person name="Hammon N."/>
            <person name="Deshpande S."/>
            <person name="Cheng J.F."/>
            <person name="Tapia R."/>
            <person name="Han C."/>
            <person name="Goodwin L."/>
            <person name="Pitluck S."/>
            <person name="Liolios K."/>
            <person name="Pagani I."/>
            <person name="Ivanova N."/>
            <person name="Huntemann M."/>
            <person name="Mavromatis K."/>
            <person name="Ovchinikova G."/>
            <person name="Pati A."/>
            <person name="Chen A."/>
            <person name="Palaniappan K."/>
            <person name="Land M."/>
            <person name="Hauser L."/>
            <person name="Brambilla E.M."/>
            <person name="Ngatchou-Djao O.D."/>
            <person name="Rohde M."/>
            <person name="Tindall B.J."/>
            <person name="Goker M."/>
            <person name="Detter J.C."/>
            <person name="Woyke T."/>
            <person name="Bristow J."/>
            <person name="Eisen J.A."/>
            <person name="Markowitz V."/>
            <person name="Hugenholtz P."/>
            <person name="Klenk H.P."/>
            <person name="Kyrpides N.C."/>
        </authorList>
    </citation>
    <scope>NUCLEOTIDE SEQUENCE [LARGE SCALE GENOMIC DNA]</scope>
    <source>
        <strain evidence="25">DSM 16511 / JCM 12458 / E9I37-1</strain>
    </source>
</reference>
<dbReference type="InterPro" id="IPR050243">
    <property type="entry name" value="PHP_phosphatase"/>
</dbReference>
<evidence type="ECO:0000256" key="1">
    <source>
        <dbReference type="ARBA" id="ARBA00001946"/>
    </source>
</evidence>
<dbReference type="InterPro" id="IPR022311">
    <property type="entry name" value="PolX-like"/>
</dbReference>
<dbReference type="PIRSF" id="PIRSF005047">
    <property type="entry name" value="UCP005047_YshC"/>
    <property type="match status" value="1"/>
</dbReference>
<comment type="catalytic activity">
    <reaction evidence="19">
        <text>a 5'-end 2'-deoxyribose-2'-deoxyribonucleotide-DNA = (2E,4S)-4-hydroxypenten-2-al-5-phosphate + a 5'-end 5'-phospho-2'-deoxyribonucleoside-DNA + H(+)</text>
        <dbReference type="Rhea" id="RHEA:76255"/>
        <dbReference type="Rhea" id="RHEA-COMP:13180"/>
        <dbReference type="Rhea" id="RHEA-COMP:18657"/>
        <dbReference type="ChEBI" id="CHEBI:15378"/>
        <dbReference type="ChEBI" id="CHEBI:136412"/>
        <dbReference type="ChEBI" id="CHEBI:195194"/>
        <dbReference type="ChEBI" id="CHEBI:195195"/>
    </reaction>
</comment>
<evidence type="ECO:0000256" key="5">
    <source>
        <dbReference type="ARBA" id="ARBA00020020"/>
    </source>
</evidence>
<dbReference type="Gene3D" id="1.10.150.110">
    <property type="entry name" value="DNA polymerase beta, N-terminal domain-like"/>
    <property type="match status" value="1"/>
</dbReference>
<dbReference type="SUPFAM" id="SSF81301">
    <property type="entry name" value="Nucleotidyltransferase"/>
    <property type="match status" value="1"/>
</dbReference>
<dbReference type="InterPro" id="IPR027421">
    <property type="entry name" value="DNA_pol_lamdba_lyase_dom_sf"/>
</dbReference>
<dbReference type="GO" id="GO:0042578">
    <property type="term" value="F:phosphoric ester hydrolase activity"/>
    <property type="evidence" value="ECO:0007669"/>
    <property type="project" value="TreeGrafter"/>
</dbReference>
<keyword evidence="8" id="KW-0808">Transferase</keyword>
<evidence type="ECO:0000256" key="12">
    <source>
        <dbReference type="ARBA" id="ARBA00022843"/>
    </source>
</evidence>
<protein>
    <recommendedName>
        <fullName evidence="5">DNA polymerase beta</fullName>
        <ecNumber evidence="3">2.7.7.7</ecNumber>
        <ecNumber evidence="4">4.2.99.18</ecNumber>
    </recommendedName>
    <alternativeName>
        <fullName evidence="16">5'-deoxyribose-phosphate lyase</fullName>
    </alternativeName>
    <alternativeName>
        <fullName evidence="17">AP lyase</fullName>
    </alternativeName>
</protein>
<evidence type="ECO:0000256" key="9">
    <source>
        <dbReference type="ARBA" id="ARBA00022695"/>
    </source>
</evidence>
<dbReference type="InterPro" id="IPR003583">
    <property type="entry name" value="Hlx-hairpin-Hlx_DNA-bd_motif"/>
</dbReference>
<dbReference type="eggNOG" id="COG1796">
    <property type="taxonomic scope" value="Bacteria"/>
</dbReference>
<dbReference type="InterPro" id="IPR047967">
    <property type="entry name" value="PolX_PHP"/>
</dbReference>
<dbReference type="STRING" id="749222.Nitsa_0955"/>
<feature type="domain" description="Helix-hairpin-helix DNA-binding motif class 1" evidence="22">
    <location>
        <begin position="132"/>
        <end position="151"/>
    </location>
</feature>
<keyword evidence="13" id="KW-0239">DNA-directed DNA polymerase</keyword>
<comment type="subcellular location">
    <subcellularLocation>
        <location evidence="2">Cytoplasm</location>
    </subcellularLocation>
</comment>
<feature type="domain" description="DNA-directed DNA polymerase X" evidence="23">
    <location>
        <begin position="6"/>
        <end position="320"/>
    </location>
</feature>
<dbReference type="Gene3D" id="3.20.20.140">
    <property type="entry name" value="Metal-dependent hydrolases"/>
    <property type="match status" value="1"/>
</dbReference>
<keyword evidence="7" id="KW-0237">DNA synthesis</keyword>
<dbReference type="SMART" id="SM00483">
    <property type="entry name" value="POLXc"/>
    <property type="match status" value="1"/>
</dbReference>
<proteinExistence type="predicted"/>
<reference evidence="25" key="2">
    <citation type="submission" date="2011-01" db="EMBL/GenBank/DDBJ databases">
        <title>The complete genome of Nitratifractor salsuginis DSM 16511.</title>
        <authorList>
            <consortium name="US DOE Joint Genome Institute (JGI-PGF)"/>
            <person name="Lucas S."/>
            <person name="Copeland A."/>
            <person name="Lapidus A."/>
            <person name="Bruce D."/>
            <person name="Goodwin L."/>
            <person name="Pitluck S."/>
            <person name="Kyrpides N."/>
            <person name="Mavromatis K."/>
            <person name="Ivanova N."/>
            <person name="Mikhailova N."/>
            <person name="Zeytun A."/>
            <person name="Detter J.C."/>
            <person name="Tapia R."/>
            <person name="Han C."/>
            <person name="Land M."/>
            <person name="Hauser L."/>
            <person name="Markowitz V."/>
            <person name="Cheng J.-F."/>
            <person name="Hugenholtz P."/>
            <person name="Woyke T."/>
            <person name="Wu D."/>
            <person name="Tindall B."/>
            <person name="Schuetze A."/>
            <person name="Brambilla E."/>
            <person name="Klenk H.-P."/>
            <person name="Eisen J.A."/>
        </authorList>
    </citation>
    <scope>NUCLEOTIDE SEQUENCE [LARGE SCALE GENOMIC DNA]</scope>
    <source>
        <strain evidence="25">DSM 16511 / JCM 12458 / E9I37-1</strain>
    </source>
</reference>
<dbReference type="PANTHER" id="PTHR36928:SF1">
    <property type="entry name" value="PHOSPHATASE YCDX-RELATED"/>
    <property type="match status" value="1"/>
</dbReference>
<dbReference type="HOGENOM" id="CLU_017729_1_0_7"/>